<dbReference type="InterPro" id="IPR050490">
    <property type="entry name" value="Bact_solute-bd_prot1"/>
</dbReference>
<dbReference type="SUPFAM" id="SSF53850">
    <property type="entry name" value="Periplasmic binding protein-like II"/>
    <property type="match status" value="1"/>
</dbReference>
<evidence type="ECO:0000313" key="3">
    <source>
        <dbReference type="EMBL" id="OXM82963.1"/>
    </source>
</evidence>
<dbReference type="EMBL" id="NMQW01000053">
    <property type="protein sequence ID" value="OXM82963.1"/>
    <property type="molecule type" value="Genomic_DNA"/>
</dbReference>
<gene>
    <name evidence="3" type="ORF">CF651_28570</name>
</gene>
<keyword evidence="4" id="KW-1185">Reference proteome</keyword>
<dbReference type="PANTHER" id="PTHR43649">
    <property type="entry name" value="ARABINOSE-BINDING PROTEIN-RELATED"/>
    <property type="match status" value="1"/>
</dbReference>
<dbReference type="Gene3D" id="3.40.190.10">
    <property type="entry name" value="Periplasmic binding protein-like II"/>
    <property type="match status" value="2"/>
</dbReference>
<dbReference type="PROSITE" id="PS51257">
    <property type="entry name" value="PROKAR_LIPOPROTEIN"/>
    <property type="match status" value="1"/>
</dbReference>
<accession>A0A229UHW4</accession>
<name>A0A229UHW4_9BACL</name>
<evidence type="ECO:0000313" key="4">
    <source>
        <dbReference type="Proteomes" id="UP000215509"/>
    </source>
</evidence>
<evidence type="ECO:0000256" key="1">
    <source>
        <dbReference type="SAM" id="MobiDB-lite"/>
    </source>
</evidence>
<protein>
    <submittedName>
        <fullName evidence="3">ABC transporter substrate-binding protein</fullName>
    </submittedName>
</protein>
<feature type="chain" id="PRO_5012872821" evidence="2">
    <location>
        <begin position="27"/>
        <end position="445"/>
    </location>
</feature>
<organism evidence="3 4">
    <name type="scientific">Paenibacillus rigui</name>
    <dbReference type="NCBI Taxonomy" id="554312"/>
    <lineage>
        <taxon>Bacteria</taxon>
        <taxon>Bacillati</taxon>
        <taxon>Bacillota</taxon>
        <taxon>Bacilli</taxon>
        <taxon>Bacillales</taxon>
        <taxon>Paenibacillaceae</taxon>
        <taxon>Paenibacillus</taxon>
    </lineage>
</organism>
<comment type="caution">
    <text evidence="3">The sequence shown here is derived from an EMBL/GenBank/DDBJ whole genome shotgun (WGS) entry which is preliminary data.</text>
</comment>
<keyword evidence="2" id="KW-0732">Signal</keyword>
<proteinExistence type="predicted"/>
<reference evidence="3 4" key="1">
    <citation type="submission" date="2017-07" db="EMBL/GenBank/DDBJ databases">
        <title>Genome sequencing and assembly of Paenibacillus rigui.</title>
        <authorList>
            <person name="Mayilraj S."/>
        </authorList>
    </citation>
    <scope>NUCLEOTIDE SEQUENCE [LARGE SCALE GENOMIC DNA]</scope>
    <source>
        <strain evidence="3 4">JCM 16352</strain>
    </source>
</reference>
<dbReference type="AlphaFoldDB" id="A0A229UHW4"/>
<feature type="signal peptide" evidence="2">
    <location>
        <begin position="1"/>
        <end position="26"/>
    </location>
</feature>
<evidence type="ECO:0000256" key="2">
    <source>
        <dbReference type="SAM" id="SignalP"/>
    </source>
</evidence>
<dbReference type="Proteomes" id="UP000215509">
    <property type="component" value="Unassembled WGS sequence"/>
</dbReference>
<dbReference type="Pfam" id="PF01547">
    <property type="entry name" value="SBP_bac_1"/>
    <property type="match status" value="1"/>
</dbReference>
<dbReference type="PANTHER" id="PTHR43649:SF12">
    <property type="entry name" value="DIACETYLCHITOBIOSE BINDING PROTEIN DASA"/>
    <property type="match status" value="1"/>
</dbReference>
<feature type="region of interest" description="Disordered" evidence="1">
    <location>
        <begin position="27"/>
        <end position="47"/>
    </location>
</feature>
<dbReference type="InterPro" id="IPR006059">
    <property type="entry name" value="SBP"/>
</dbReference>
<dbReference type="OrthoDB" id="7918484at2"/>
<dbReference type="RefSeq" id="WP_094018266.1">
    <property type="nucleotide sequence ID" value="NZ_NMQW01000053.1"/>
</dbReference>
<sequence>MKKKTRLVAGLLLLSMAWMTACSSGAGGSGDAGGAKQTDAGGKSDGKQTTLRFAWWGTDPRHKATLAAIDAYMKLHPNVKIEAEYMGFDGFNKKLSTQFAGKTAPDLFQYTYEWTVELSDFLLDLNTVKGTIDTSKIPADTLKAFGSYKDRQIMIPSGVFAATTITNQDFLQKFGIPADTVWTWDKIIEEGKKIHEKDKNAYLMTADIDVINKLILQPYVLQKSGKGWVNDDYTPGFDRTQLVDGLKYLSSLYSSGTMEPFGDSTAFVGKMEQNPKWVKGEIGMLMDYVQALDKYKQALPNAKVGVSAFPESPNAVQSGNPLVAGTGFAIAKDSKNQEEAAKFLNWLINDKEAALLLTTQRGIPASTSARTALQESGKLNPDISKGLDLASAKKTTAPNVVSTNAELAQIVKDAIQKLIYNKMTAEQAADEIMNGFTAKLKELKP</sequence>